<dbReference type="Proteomes" id="UP000017246">
    <property type="component" value="Unassembled WGS sequence"/>
</dbReference>
<dbReference type="eggNOG" id="KOG0516">
    <property type="taxonomic scope" value="Eukaryota"/>
</dbReference>
<dbReference type="EMBL" id="LN902843">
    <property type="protein sequence ID" value="CDI97008.1"/>
    <property type="molecule type" value="Genomic_DNA"/>
</dbReference>
<reference evidence="6" key="1">
    <citation type="journal article" date="2013" name="Nature">
        <title>The genomes of four tapeworm species reveal adaptations to parasitism.</title>
        <authorList>
            <person name="Tsai I.J."/>
            <person name="Zarowiecki M."/>
            <person name="Holroyd N."/>
            <person name="Garciarrubio A."/>
            <person name="Sanchez-Flores A."/>
            <person name="Brooks K.L."/>
            <person name="Tracey A."/>
            <person name="Bobes R.J."/>
            <person name="Fragoso G."/>
            <person name="Sciutto E."/>
            <person name="Aslett M."/>
            <person name="Beasley H."/>
            <person name="Bennett H.M."/>
            <person name="Cai J."/>
            <person name="Camicia F."/>
            <person name="Clark R."/>
            <person name="Cucher M."/>
            <person name="De Silva N."/>
            <person name="Day T.A."/>
            <person name="Deplazes P."/>
            <person name="Estrada K."/>
            <person name="Fernandez C."/>
            <person name="Holland P.W."/>
            <person name="Hou J."/>
            <person name="Hu S."/>
            <person name="Huckvale T."/>
            <person name="Hung S.S."/>
            <person name="Kamenetzky L."/>
            <person name="Keane J.A."/>
            <person name="Kiss F."/>
            <person name="Koziol U."/>
            <person name="Lambert O."/>
            <person name="Liu K."/>
            <person name="Luo X."/>
            <person name="Luo Y."/>
            <person name="Macchiaroli N."/>
            <person name="Nichol S."/>
            <person name="Paps J."/>
            <person name="Parkinson J."/>
            <person name="Pouchkina-Stantcheva N."/>
            <person name="Riddiford N."/>
            <person name="Rosenzvit M."/>
            <person name="Salinas G."/>
            <person name="Wasmuth J.D."/>
            <person name="Zamanian M."/>
            <person name="Zheng Y."/>
            <person name="Cai X."/>
            <person name="Soberon X."/>
            <person name="Olson P.D."/>
            <person name="Laclette J.P."/>
            <person name="Brehm K."/>
            <person name="Berriman M."/>
            <person name="Garciarrubio A."/>
            <person name="Bobes R.J."/>
            <person name="Fragoso G."/>
            <person name="Sanchez-Flores A."/>
            <person name="Estrada K."/>
            <person name="Cevallos M.A."/>
            <person name="Morett E."/>
            <person name="Gonzalez V."/>
            <person name="Portillo T."/>
            <person name="Ochoa-Leyva A."/>
            <person name="Jose M.V."/>
            <person name="Sciutto E."/>
            <person name="Landa A."/>
            <person name="Jimenez L."/>
            <person name="Valdes V."/>
            <person name="Carrero J.C."/>
            <person name="Larralde C."/>
            <person name="Morales-Montor J."/>
            <person name="Limon-Lason J."/>
            <person name="Soberon X."/>
            <person name="Laclette J.P."/>
        </authorList>
    </citation>
    <scope>NUCLEOTIDE SEQUENCE [LARGE SCALE GENOMIC DNA]</scope>
</reference>
<feature type="compositionally biased region" description="Low complexity" evidence="4">
    <location>
        <begin position="556"/>
        <end position="569"/>
    </location>
</feature>
<dbReference type="SUPFAM" id="SSF47576">
    <property type="entry name" value="Calponin-homology domain, CH-domain"/>
    <property type="match status" value="1"/>
</dbReference>
<dbReference type="SUPFAM" id="SSF143575">
    <property type="entry name" value="GAS2 domain-like"/>
    <property type="match status" value="1"/>
</dbReference>
<keyword evidence="2" id="KW-0963">Cytoplasm</keyword>
<protein>
    <submittedName>
        <fullName evidence="6">GAS2 protein 3</fullName>
    </submittedName>
</protein>
<evidence type="ECO:0000259" key="5">
    <source>
        <dbReference type="PROSITE" id="PS51460"/>
    </source>
</evidence>
<gene>
    <name evidence="6" type="ORF">EmuJ_000075000</name>
</gene>
<dbReference type="STRING" id="6211.A0A087VXI3"/>
<evidence type="ECO:0000256" key="3">
    <source>
        <dbReference type="ARBA" id="ARBA00023212"/>
    </source>
</evidence>
<dbReference type="PANTHER" id="PTHR46756:SF18">
    <property type="entry name" value="GAS2-LIKE PROTEIN PICKLED EGGS"/>
    <property type="match status" value="1"/>
</dbReference>
<feature type="compositionally biased region" description="Polar residues" evidence="4">
    <location>
        <begin position="496"/>
        <end position="520"/>
    </location>
</feature>
<keyword evidence="3" id="KW-0206">Cytoskeleton</keyword>
<accession>A0A087VXI3</accession>
<feature type="compositionally biased region" description="Low complexity" evidence="4">
    <location>
        <begin position="342"/>
        <end position="351"/>
    </location>
</feature>
<proteinExistence type="predicted"/>
<feature type="domain" description="GAR" evidence="5">
    <location>
        <begin position="613"/>
        <end position="686"/>
    </location>
</feature>
<dbReference type="AlphaFoldDB" id="A0A087VXI3"/>
<dbReference type="InterPro" id="IPR003108">
    <property type="entry name" value="GAR_dom"/>
</dbReference>
<evidence type="ECO:0000313" key="6">
    <source>
        <dbReference type="EMBL" id="CDI97008.1"/>
    </source>
</evidence>
<dbReference type="PROSITE" id="PS51460">
    <property type="entry name" value="GAR"/>
    <property type="match status" value="1"/>
</dbReference>
<dbReference type="InterPro" id="IPR036872">
    <property type="entry name" value="CH_dom_sf"/>
</dbReference>
<evidence type="ECO:0000313" key="7">
    <source>
        <dbReference type="Proteomes" id="UP000017246"/>
    </source>
</evidence>
<reference evidence="6" key="2">
    <citation type="submission" date="2015-11" db="EMBL/GenBank/DDBJ databases">
        <authorList>
            <person name="Zhang Y."/>
            <person name="Guo Z."/>
        </authorList>
    </citation>
    <scope>NUCLEOTIDE SEQUENCE</scope>
</reference>
<evidence type="ECO:0000256" key="1">
    <source>
        <dbReference type="ARBA" id="ARBA00004245"/>
    </source>
</evidence>
<feature type="compositionally biased region" description="Basic and acidic residues" evidence="4">
    <location>
        <begin position="522"/>
        <end position="543"/>
    </location>
</feature>
<feature type="compositionally biased region" description="Polar residues" evidence="4">
    <location>
        <begin position="570"/>
        <end position="579"/>
    </location>
</feature>
<feature type="compositionally biased region" description="Low complexity" evidence="4">
    <location>
        <begin position="594"/>
        <end position="614"/>
    </location>
</feature>
<dbReference type="GO" id="GO:0051764">
    <property type="term" value="P:actin crosslink formation"/>
    <property type="evidence" value="ECO:0007669"/>
    <property type="project" value="TreeGrafter"/>
</dbReference>
<dbReference type="GO" id="GO:0051015">
    <property type="term" value="F:actin filament binding"/>
    <property type="evidence" value="ECO:0007669"/>
    <property type="project" value="TreeGrafter"/>
</dbReference>
<dbReference type="Pfam" id="PF02187">
    <property type="entry name" value="GAS2"/>
    <property type="match status" value="1"/>
</dbReference>
<sequence>MVRGLAHRAKCPRVCHWYCPQTTNYCPRKMSVSCRSSSSVASGSLYSSSVGNTIGVSSHFVQVLDESMCVIREDICDWLQRYVFSEAHVAPLDNPCDLLERLKSGVWLARLAHKLHFKVLAANLPCTRGVKVTSREHKLYASLRGTGPSNALGQLTAENLPVFSQPLKHAAESRLSQSDVATGGFAPTPLGNPSCDSTLAVNDLGVRLRNHWAARENISAFLEWCHALGISETVLFETTGLVNRTEEKNVLLTLMDLARLASRFGLAELPELVRMEREIEALEAAAAEAESSSVGTMAGEHTKVDASVYASRVLERKLSMTSVVSSPPHSPGFASASLSSPSYENDSYDSSISSTTTEPVVRYCSANAVGTTAAEVLVDVSTGVDEEEREDKSLEAGQTDSSTLVERMSSHGTSTTATNTTLISDAIDASCQAKANKSTRGVSASKKPTNNNATTVTVLVDVGKSGDAADKSIRTATLPPLKASQTTPKVKARGVNKTTLPRGNVGTNSRAEIFKRSTSAADLRELEKSQAKRRNTREGRDGATQRGRPVKSQGVTKSTATANKAASASQQPRFRSQVRTPLADRNQVGQTRTKSQLPQSASSSSKLSSGFASRSSSCSDVAAEVRKQTAHCTCCARNQLIRLDEGRYQMGSRIYYLRRFHSRVMVRVGGGWLTLNQFLDRYDPCRQKEGKLQSITSSSFDVNGEARSMVLVPASNILEEWPSKEVTISLSLSPFLSVCDNDAPAHEPLFHLNTLRICKFYIFVCEHVCVCVFHTSVEKRS</sequence>
<evidence type="ECO:0000256" key="2">
    <source>
        <dbReference type="ARBA" id="ARBA00022490"/>
    </source>
</evidence>
<feature type="region of interest" description="Disordered" evidence="4">
    <location>
        <begin position="382"/>
        <end position="417"/>
    </location>
</feature>
<dbReference type="SMART" id="SM00243">
    <property type="entry name" value="GAS2"/>
    <property type="match status" value="1"/>
</dbReference>
<dbReference type="PANTHER" id="PTHR46756">
    <property type="entry name" value="TRANSGELIN"/>
    <property type="match status" value="1"/>
</dbReference>
<dbReference type="GO" id="GO:0005884">
    <property type="term" value="C:actin filament"/>
    <property type="evidence" value="ECO:0007669"/>
    <property type="project" value="TreeGrafter"/>
</dbReference>
<organism evidence="6 7">
    <name type="scientific">Echinococcus multilocularis</name>
    <name type="common">Fox tapeworm</name>
    <dbReference type="NCBI Taxonomy" id="6211"/>
    <lineage>
        <taxon>Eukaryota</taxon>
        <taxon>Metazoa</taxon>
        <taxon>Spiralia</taxon>
        <taxon>Lophotrochozoa</taxon>
        <taxon>Platyhelminthes</taxon>
        <taxon>Cestoda</taxon>
        <taxon>Eucestoda</taxon>
        <taxon>Cyclophyllidea</taxon>
        <taxon>Taeniidae</taxon>
        <taxon>Echinococcus</taxon>
    </lineage>
</organism>
<dbReference type="OrthoDB" id="2250192at2759"/>
<comment type="subcellular location">
    <subcellularLocation>
        <location evidence="1">Cytoplasm</location>
        <location evidence="1">Cytoskeleton</location>
    </subcellularLocation>
</comment>
<dbReference type="InterPro" id="IPR036534">
    <property type="entry name" value="GAR_dom_sf"/>
</dbReference>
<dbReference type="GO" id="GO:0008017">
    <property type="term" value="F:microtubule binding"/>
    <property type="evidence" value="ECO:0007669"/>
    <property type="project" value="InterPro"/>
</dbReference>
<dbReference type="Gene3D" id="1.10.418.10">
    <property type="entry name" value="Calponin-like domain"/>
    <property type="match status" value="1"/>
</dbReference>
<evidence type="ECO:0000256" key="4">
    <source>
        <dbReference type="SAM" id="MobiDB-lite"/>
    </source>
</evidence>
<feature type="region of interest" description="Disordered" evidence="4">
    <location>
        <begin position="476"/>
        <end position="614"/>
    </location>
</feature>
<dbReference type="GO" id="GO:0008093">
    <property type="term" value="F:cytoskeletal anchor activity"/>
    <property type="evidence" value="ECO:0007669"/>
    <property type="project" value="TreeGrafter"/>
</dbReference>
<feature type="region of interest" description="Disordered" evidence="4">
    <location>
        <begin position="323"/>
        <end position="351"/>
    </location>
</feature>
<dbReference type="Gene3D" id="3.30.920.20">
    <property type="entry name" value="Gas2-like domain"/>
    <property type="match status" value="1"/>
</dbReference>
<name>A0A087VXI3_ECHMU</name>
<dbReference type="OMA" id="SAFLEWC"/>
<keyword evidence="7" id="KW-1185">Reference proteome</keyword>